<organism evidence="3 4">
    <name type="scientific">Cannabis sativa</name>
    <name type="common">Hemp</name>
    <name type="synonym">Marijuana</name>
    <dbReference type="NCBI Taxonomy" id="3483"/>
    <lineage>
        <taxon>Eukaryota</taxon>
        <taxon>Viridiplantae</taxon>
        <taxon>Streptophyta</taxon>
        <taxon>Embryophyta</taxon>
        <taxon>Tracheophyta</taxon>
        <taxon>Spermatophyta</taxon>
        <taxon>Magnoliopsida</taxon>
        <taxon>eudicotyledons</taxon>
        <taxon>Gunneridae</taxon>
        <taxon>Pentapetalae</taxon>
        <taxon>rosids</taxon>
        <taxon>fabids</taxon>
        <taxon>Rosales</taxon>
        <taxon>Cannabaceae</taxon>
        <taxon>Cannabis</taxon>
    </lineage>
</organism>
<keyword evidence="1" id="KW-0175">Coiled coil</keyword>
<dbReference type="EMBL" id="UZAU01000056">
    <property type="status" value="NOT_ANNOTATED_CDS"/>
    <property type="molecule type" value="Genomic_DNA"/>
</dbReference>
<evidence type="ECO:0000313" key="4">
    <source>
        <dbReference type="Proteomes" id="UP000596661"/>
    </source>
</evidence>
<protein>
    <submittedName>
        <fullName evidence="3">Uncharacterized protein</fullName>
    </submittedName>
</protein>
<evidence type="ECO:0000313" key="3">
    <source>
        <dbReference type="EnsemblPlants" id="cds.evm.model.01.2082"/>
    </source>
</evidence>
<accession>A0A803NJM8</accession>
<feature type="compositionally biased region" description="Basic and acidic residues" evidence="2">
    <location>
        <begin position="7"/>
        <end position="31"/>
    </location>
</feature>
<dbReference type="AlphaFoldDB" id="A0A803NJM8"/>
<reference evidence="3" key="2">
    <citation type="submission" date="2021-03" db="UniProtKB">
        <authorList>
            <consortium name="EnsemblPlants"/>
        </authorList>
    </citation>
    <scope>IDENTIFICATION</scope>
</reference>
<reference evidence="3" key="1">
    <citation type="submission" date="2018-11" db="EMBL/GenBank/DDBJ databases">
        <authorList>
            <person name="Grassa J C."/>
        </authorList>
    </citation>
    <scope>NUCLEOTIDE SEQUENCE [LARGE SCALE GENOMIC DNA]</scope>
</reference>
<feature type="coiled-coil region" evidence="1">
    <location>
        <begin position="59"/>
        <end position="86"/>
    </location>
</feature>
<evidence type="ECO:0000256" key="1">
    <source>
        <dbReference type="SAM" id="Coils"/>
    </source>
</evidence>
<feature type="region of interest" description="Disordered" evidence="2">
    <location>
        <begin position="1"/>
        <end position="36"/>
    </location>
</feature>
<keyword evidence="4" id="KW-1185">Reference proteome</keyword>
<dbReference type="EnsemblPlants" id="evm.model.01.2082">
    <property type="protein sequence ID" value="cds.evm.model.01.2082"/>
    <property type="gene ID" value="evm.TU.01.2082"/>
</dbReference>
<dbReference type="Gramene" id="evm.model.01.2082">
    <property type="protein sequence ID" value="cds.evm.model.01.2082"/>
    <property type="gene ID" value="evm.TU.01.2082"/>
</dbReference>
<dbReference type="Proteomes" id="UP000596661">
    <property type="component" value="Chromosome 1"/>
</dbReference>
<proteinExistence type="predicted"/>
<evidence type="ECO:0000256" key="2">
    <source>
        <dbReference type="SAM" id="MobiDB-lite"/>
    </source>
</evidence>
<name>A0A803NJM8_CANSA</name>
<sequence length="104" mass="12004">MGSQRPHTTETSRSRRNDGGGDQILERRNEDTNNYARYVPRSEDAYDPTRYLPLVELGNRQLRQYLVESNRQNVELEREAAVARAAQGIIPQNQPDLVVRRPRG</sequence>